<dbReference type="EMBL" id="JAMKFB020000009">
    <property type="protein sequence ID" value="KAL0184641.1"/>
    <property type="molecule type" value="Genomic_DNA"/>
</dbReference>
<protein>
    <submittedName>
        <fullName evidence="2">Uncharacterized protein</fullName>
    </submittedName>
</protein>
<sequence length="50" mass="5548">GLEESKVTRDSPNVTEEPQQSISTEENETSQKIKKKKKKRKLDGAGDSTS</sequence>
<accession>A0ABD0QFB9</accession>
<dbReference type="AlphaFoldDB" id="A0ABD0QFB9"/>
<feature type="region of interest" description="Disordered" evidence="1">
    <location>
        <begin position="1"/>
        <end position="50"/>
    </location>
</feature>
<organism evidence="2 3">
    <name type="scientific">Cirrhinus mrigala</name>
    <name type="common">Mrigala</name>
    <dbReference type="NCBI Taxonomy" id="683832"/>
    <lineage>
        <taxon>Eukaryota</taxon>
        <taxon>Metazoa</taxon>
        <taxon>Chordata</taxon>
        <taxon>Craniata</taxon>
        <taxon>Vertebrata</taxon>
        <taxon>Euteleostomi</taxon>
        <taxon>Actinopterygii</taxon>
        <taxon>Neopterygii</taxon>
        <taxon>Teleostei</taxon>
        <taxon>Ostariophysi</taxon>
        <taxon>Cypriniformes</taxon>
        <taxon>Cyprinidae</taxon>
        <taxon>Labeoninae</taxon>
        <taxon>Labeonini</taxon>
        <taxon>Cirrhinus</taxon>
    </lineage>
</organism>
<evidence type="ECO:0000313" key="3">
    <source>
        <dbReference type="Proteomes" id="UP001529510"/>
    </source>
</evidence>
<feature type="non-terminal residue" evidence="2">
    <location>
        <position position="50"/>
    </location>
</feature>
<evidence type="ECO:0000256" key="1">
    <source>
        <dbReference type="SAM" id="MobiDB-lite"/>
    </source>
</evidence>
<feature type="compositionally biased region" description="Basic residues" evidence="1">
    <location>
        <begin position="32"/>
        <end position="41"/>
    </location>
</feature>
<proteinExistence type="predicted"/>
<evidence type="ECO:0000313" key="2">
    <source>
        <dbReference type="EMBL" id="KAL0184641.1"/>
    </source>
</evidence>
<feature type="non-terminal residue" evidence="2">
    <location>
        <position position="1"/>
    </location>
</feature>
<name>A0ABD0QFB9_CIRMR</name>
<reference evidence="2 3" key="1">
    <citation type="submission" date="2024-05" db="EMBL/GenBank/DDBJ databases">
        <title>Genome sequencing and assembly of Indian major carp, Cirrhinus mrigala (Hamilton, 1822).</title>
        <authorList>
            <person name="Mohindra V."/>
            <person name="Chowdhury L.M."/>
            <person name="Lal K."/>
            <person name="Jena J.K."/>
        </authorList>
    </citation>
    <scope>NUCLEOTIDE SEQUENCE [LARGE SCALE GENOMIC DNA]</scope>
    <source>
        <strain evidence="2">CM1030</strain>
        <tissue evidence="2">Blood</tissue>
    </source>
</reference>
<gene>
    <name evidence="2" type="ORF">M9458_020337</name>
</gene>
<comment type="caution">
    <text evidence="2">The sequence shown here is derived from an EMBL/GenBank/DDBJ whole genome shotgun (WGS) entry which is preliminary data.</text>
</comment>
<feature type="compositionally biased region" description="Polar residues" evidence="1">
    <location>
        <begin position="10"/>
        <end position="24"/>
    </location>
</feature>
<dbReference type="Proteomes" id="UP001529510">
    <property type="component" value="Unassembled WGS sequence"/>
</dbReference>
<keyword evidence="3" id="KW-1185">Reference proteome</keyword>